<dbReference type="NCBIfam" id="TIGR00858">
    <property type="entry name" value="bioF"/>
    <property type="match status" value="1"/>
</dbReference>
<evidence type="ECO:0000256" key="6">
    <source>
        <dbReference type="ARBA" id="ARBA00022756"/>
    </source>
</evidence>
<comment type="function">
    <text evidence="9">Catalyzes the decarboxylative condensation of pimeloyl-[acyl-carrier protein] and L-alanine to produce 8-amino-7-oxononanoate (AON), [acyl-carrier protein], and carbon dioxide.</text>
</comment>
<organism evidence="11 12">
    <name type="scientific">Marichromatium gracile</name>
    <name type="common">Chromatium gracile</name>
    <dbReference type="NCBI Taxonomy" id="1048"/>
    <lineage>
        <taxon>Bacteria</taxon>
        <taxon>Pseudomonadati</taxon>
        <taxon>Pseudomonadota</taxon>
        <taxon>Gammaproteobacteria</taxon>
        <taxon>Chromatiales</taxon>
        <taxon>Chromatiaceae</taxon>
        <taxon>Marichromatium</taxon>
    </lineage>
</organism>
<dbReference type="Proteomes" id="UP000075766">
    <property type="component" value="Unassembled WGS sequence"/>
</dbReference>
<keyword evidence="6 9" id="KW-0093">Biotin biosynthesis</keyword>
<evidence type="ECO:0000256" key="4">
    <source>
        <dbReference type="ARBA" id="ARBA00011738"/>
    </source>
</evidence>
<dbReference type="PANTHER" id="PTHR13693">
    <property type="entry name" value="CLASS II AMINOTRANSFERASE/8-AMINO-7-OXONONANOATE SYNTHASE"/>
    <property type="match status" value="1"/>
</dbReference>
<evidence type="ECO:0000256" key="8">
    <source>
        <dbReference type="ARBA" id="ARBA00047715"/>
    </source>
</evidence>
<dbReference type="Gene3D" id="3.90.1150.10">
    <property type="entry name" value="Aspartate Aminotransferase, domain 1"/>
    <property type="match status" value="1"/>
</dbReference>
<keyword evidence="5 9" id="KW-0808">Transferase</keyword>
<name>A0ABR5VH70_MARGR</name>
<keyword evidence="12" id="KW-1185">Reference proteome</keyword>
<dbReference type="EMBL" id="LSYU01000079">
    <property type="protein sequence ID" value="KXX63737.1"/>
    <property type="molecule type" value="Genomic_DNA"/>
</dbReference>
<dbReference type="HAMAP" id="MF_01693">
    <property type="entry name" value="BioF_aminotrans_2"/>
    <property type="match status" value="1"/>
</dbReference>
<reference evidence="11 12" key="1">
    <citation type="submission" date="2016-02" db="EMBL/GenBank/DDBJ databases">
        <title>Genome sequence of Marichromatium gracile YL-28, a purple sulfur bacterium.</title>
        <authorList>
            <person name="Zhao C."/>
            <person name="Hong X."/>
            <person name="Chen S."/>
            <person name="Yang S."/>
        </authorList>
    </citation>
    <scope>NUCLEOTIDE SEQUENCE [LARGE SCALE GENOMIC DNA]</scope>
    <source>
        <strain evidence="11 12">YL28</strain>
    </source>
</reference>
<feature type="domain" description="Aminotransferase class I/classII large" evidence="10">
    <location>
        <begin position="39"/>
        <end position="379"/>
    </location>
</feature>
<feature type="binding site" evidence="9">
    <location>
        <position position="132"/>
    </location>
    <ligand>
        <name>substrate</name>
    </ligand>
</feature>
<dbReference type="InterPro" id="IPR015424">
    <property type="entry name" value="PyrdxlP-dep_Trfase"/>
</dbReference>
<dbReference type="RefSeq" id="WP_062276861.1">
    <property type="nucleotide sequence ID" value="NZ_LSYU01000079.1"/>
</dbReference>
<dbReference type="Pfam" id="PF00155">
    <property type="entry name" value="Aminotran_1_2"/>
    <property type="match status" value="1"/>
</dbReference>
<dbReference type="PANTHER" id="PTHR13693:SF100">
    <property type="entry name" value="8-AMINO-7-OXONONANOATE SYNTHASE"/>
    <property type="match status" value="1"/>
</dbReference>
<comment type="pathway">
    <text evidence="2 9">Cofactor biosynthesis; biotin biosynthesis.</text>
</comment>
<gene>
    <name evidence="9" type="primary">bioF</name>
    <name evidence="11" type="ORF">AY586_15930</name>
</gene>
<keyword evidence="7 9" id="KW-0663">Pyridoxal phosphate</keyword>
<feature type="binding site" evidence="9">
    <location>
        <position position="20"/>
    </location>
    <ligand>
        <name>substrate</name>
    </ligand>
</feature>
<dbReference type="PROSITE" id="PS00599">
    <property type="entry name" value="AA_TRANSFER_CLASS_2"/>
    <property type="match status" value="1"/>
</dbReference>
<comment type="cofactor">
    <cofactor evidence="1 9">
        <name>pyridoxal 5'-phosphate</name>
        <dbReference type="ChEBI" id="CHEBI:597326"/>
    </cofactor>
</comment>
<evidence type="ECO:0000313" key="12">
    <source>
        <dbReference type="Proteomes" id="UP000075766"/>
    </source>
</evidence>
<evidence type="ECO:0000259" key="10">
    <source>
        <dbReference type="Pfam" id="PF00155"/>
    </source>
</evidence>
<dbReference type="InterPro" id="IPR001917">
    <property type="entry name" value="Aminotrans_II_pyridoxalP_BS"/>
</dbReference>
<feature type="binding site" evidence="9">
    <location>
        <position position="177"/>
    </location>
    <ligand>
        <name>pyridoxal 5'-phosphate</name>
        <dbReference type="ChEBI" id="CHEBI:597326"/>
    </ligand>
</feature>
<dbReference type="InterPro" id="IPR022834">
    <property type="entry name" value="AONS_Proteobacteria"/>
</dbReference>
<dbReference type="EC" id="2.3.1.47" evidence="9"/>
<feature type="binding site" evidence="9">
    <location>
        <begin position="107"/>
        <end position="108"/>
    </location>
    <ligand>
        <name>pyridoxal 5'-phosphate</name>
        <dbReference type="ChEBI" id="CHEBI:597326"/>
    </ligand>
</feature>
<sequence length="389" mass="41694">MSLDVLVPELERLRDADLYRRRRVQQGPQQPRARIDGRELLSFCSNDYLGLANHPEVIAALQRGAERWGVGSGAAHLVNGHSAAHEALEEELAAFTGRERALLFSTGYMANLGVISALAGRRDTLLQDKLNHASLLDAAQLSRATLRRYAHADADALAEQLERHPDTRLVITDGVFSMDGDLAPLPALAAAARRAGAWLMVDDAHGLGVLGPGGRGSLAHFGLDQDAAPILMGTLGKALGVSGAFVAGPAVLIETLIQRARSYIYTTATPPALAEATRVSLRLAERETWRREHLQALIIRLRDGATRLGLELMASATPIQPLVAGSAARALAWSRALEERGILVGAIRPPTVPEGSARLRITLSAAHTESDVDRLLAALAELPRADRTD</sequence>
<comment type="similarity">
    <text evidence="3 9">Belongs to the class-II pyridoxal-phosphate-dependent aminotransferase family. BioF subfamily.</text>
</comment>
<comment type="subunit">
    <text evidence="4 9">Homodimer.</text>
</comment>
<evidence type="ECO:0000256" key="2">
    <source>
        <dbReference type="ARBA" id="ARBA00004746"/>
    </source>
</evidence>
<accession>A0ABR5VH70</accession>
<protein>
    <recommendedName>
        <fullName evidence="9">8-amino-7-oxononanoate synthase</fullName>
        <shortName evidence="9">AONS</shortName>
        <ecNumber evidence="9">2.3.1.47</ecNumber>
    </recommendedName>
    <alternativeName>
        <fullName evidence="9">7-keto-8-amino-pelargonic acid synthase</fullName>
        <shortName evidence="9">7-KAP synthase</shortName>
        <shortName evidence="9">KAPA synthase</shortName>
    </alternativeName>
    <alternativeName>
        <fullName evidence="9">8-amino-7-ketopelargonate synthase</fullName>
    </alternativeName>
</protein>
<evidence type="ECO:0000256" key="5">
    <source>
        <dbReference type="ARBA" id="ARBA00022679"/>
    </source>
</evidence>
<feature type="binding site" evidence="9">
    <location>
        <position position="234"/>
    </location>
    <ligand>
        <name>pyridoxal 5'-phosphate</name>
        <dbReference type="ChEBI" id="CHEBI:597326"/>
    </ligand>
</feature>
<feature type="modified residue" description="N6-(pyridoxal phosphate)lysine" evidence="9">
    <location>
        <position position="237"/>
    </location>
</feature>
<dbReference type="InterPro" id="IPR004839">
    <property type="entry name" value="Aminotransferase_I/II_large"/>
</dbReference>
<dbReference type="Gene3D" id="3.40.640.10">
    <property type="entry name" value="Type I PLP-dependent aspartate aminotransferase-like (Major domain)"/>
    <property type="match status" value="1"/>
</dbReference>
<dbReference type="InterPro" id="IPR015422">
    <property type="entry name" value="PyrdxlP-dep_Trfase_small"/>
</dbReference>
<evidence type="ECO:0000256" key="7">
    <source>
        <dbReference type="ARBA" id="ARBA00022898"/>
    </source>
</evidence>
<dbReference type="InterPro" id="IPR015421">
    <property type="entry name" value="PyrdxlP-dep_Trfase_major"/>
</dbReference>
<comment type="caution">
    <text evidence="11">The sequence shown here is derived from an EMBL/GenBank/DDBJ whole genome shotgun (WGS) entry which is preliminary data.</text>
</comment>
<feature type="binding site" evidence="9">
    <location>
        <position position="205"/>
    </location>
    <ligand>
        <name>pyridoxal 5'-phosphate</name>
        <dbReference type="ChEBI" id="CHEBI:597326"/>
    </ligand>
</feature>
<evidence type="ECO:0000256" key="9">
    <source>
        <dbReference type="HAMAP-Rule" id="MF_01693"/>
    </source>
</evidence>
<evidence type="ECO:0000256" key="3">
    <source>
        <dbReference type="ARBA" id="ARBA00010008"/>
    </source>
</evidence>
<proteinExistence type="inferred from homology"/>
<dbReference type="InterPro" id="IPR004723">
    <property type="entry name" value="AONS_Archaea/Proteobacteria"/>
</dbReference>
<comment type="catalytic activity">
    <reaction evidence="8 9">
        <text>6-carboxyhexanoyl-[ACP] + L-alanine + H(+) = (8S)-8-amino-7-oxononanoate + holo-[ACP] + CO2</text>
        <dbReference type="Rhea" id="RHEA:42288"/>
        <dbReference type="Rhea" id="RHEA-COMP:9685"/>
        <dbReference type="Rhea" id="RHEA-COMP:9955"/>
        <dbReference type="ChEBI" id="CHEBI:15378"/>
        <dbReference type="ChEBI" id="CHEBI:16526"/>
        <dbReference type="ChEBI" id="CHEBI:57972"/>
        <dbReference type="ChEBI" id="CHEBI:64479"/>
        <dbReference type="ChEBI" id="CHEBI:78846"/>
        <dbReference type="ChEBI" id="CHEBI:149468"/>
        <dbReference type="EC" id="2.3.1.47"/>
    </reaction>
</comment>
<dbReference type="InterPro" id="IPR050087">
    <property type="entry name" value="AON_synthase_class-II"/>
</dbReference>
<feature type="binding site" evidence="9">
    <location>
        <position position="351"/>
    </location>
    <ligand>
        <name>substrate</name>
    </ligand>
</feature>
<dbReference type="CDD" id="cd06454">
    <property type="entry name" value="KBL_like"/>
    <property type="match status" value="1"/>
</dbReference>
<evidence type="ECO:0000313" key="11">
    <source>
        <dbReference type="EMBL" id="KXX63737.1"/>
    </source>
</evidence>
<dbReference type="SUPFAM" id="SSF53383">
    <property type="entry name" value="PLP-dependent transferases"/>
    <property type="match status" value="1"/>
</dbReference>
<evidence type="ECO:0000256" key="1">
    <source>
        <dbReference type="ARBA" id="ARBA00001933"/>
    </source>
</evidence>